<dbReference type="EMBL" id="JBHMEY010000005">
    <property type="protein sequence ID" value="MFB9095266.1"/>
    <property type="molecule type" value="Genomic_DNA"/>
</dbReference>
<comment type="caution">
    <text evidence="1">The sequence shown here is derived from an EMBL/GenBank/DDBJ whole genome shotgun (WGS) entry which is preliminary data.</text>
</comment>
<accession>A0ABV5GJW5</accession>
<name>A0ABV5GJW5_9FLAO</name>
<gene>
    <name evidence="1" type="ORF">ACFFVF_01955</name>
</gene>
<evidence type="ECO:0000313" key="1">
    <source>
        <dbReference type="EMBL" id="MFB9095266.1"/>
    </source>
</evidence>
<organism evidence="1 2">
    <name type="scientific">Flavobacterium jumunjinense</name>
    <dbReference type="NCBI Taxonomy" id="998845"/>
    <lineage>
        <taxon>Bacteria</taxon>
        <taxon>Pseudomonadati</taxon>
        <taxon>Bacteroidota</taxon>
        <taxon>Flavobacteriia</taxon>
        <taxon>Flavobacteriales</taxon>
        <taxon>Flavobacteriaceae</taxon>
        <taxon>Flavobacterium</taxon>
    </lineage>
</organism>
<evidence type="ECO:0008006" key="3">
    <source>
        <dbReference type="Google" id="ProtNLM"/>
    </source>
</evidence>
<reference evidence="1 2" key="1">
    <citation type="submission" date="2024-09" db="EMBL/GenBank/DDBJ databases">
        <authorList>
            <person name="Sun Q."/>
            <person name="Mori K."/>
        </authorList>
    </citation>
    <scope>NUCLEOTIDE SEQUENCE [LARGE SCALE GENOMIC DNA]</scope>
    <source>
        <strain evidence="1 2">CECT 7955</strain>
    </source>
</reference>
<dbReference type="RefSeq" id="WP_265210638.1">
    <property type="nucleotide sequence ID" value="NZ_CBCSGE010000027.1"/>
</dbReference>
<proteinExistence type="predicted"/>
<sequence>MKQKMYYTLDFSASACMFEIRVNDYPIIIMNMDGQVASTIPINYAILESGTQTIAVTILPLLGETKLDEKAEVKFDIKVFDVSNDFVFKEMFGEYKSEAINGSNEIPFVKYNSTFIANVPYALEAWQDGAELKDVKDLEQKLIKAYRNISDSIKNKNYNFFLETIKRREENMSKSMYLSNVESVSRTSELIEDFKNGFEIMPLSSDRVLHIYGNGKVAVFKKINGESALYLFNEETQEELMLDITFYIPKGKTDFEVI</sequence>
<protein>
    <recommendedName>
        <fullName evidence="3">DUF4369 domain-containing protein</fullName>
    </recommendedName>
</protein>
<keyword evidence="2" id="KW-1185">Reference proteome</keyword>
<evidence type="ECO:0000313" key="2">
    <source>
        <dbReference type="Proteomes" id="UP001589607"/>
    </source>
</evidence>
<dbReference type="Proteomes" id="UP001589607">
    <property type="component" value="Unassembled WGS sequence"/>
</dbReference>